<name>X1Q8J5_9ZZZZ</name>
<comment type="caution">
    <text evidence="5">The sequence shown here is derived from an EMBL/GenBank/DDBJ whole genome shotgun (WGS) entry which is preliminary data.</text>
</comment>
<gene>
    <name evidence="5" type="ORF">S12H4_08370</name>
</gene>
<evidence type="ECO:0000259" key="3">
    <source>
        <dbReference type="PROSITE" id="PS51898"/>
    </source>
</evidence>
<dbReference type="PANTHER" id="PTHR30349">
    <property type="entry name" value="PHAGE INTEGRASE-RELATED"/>
    <property type="match status" value="1"/>
</dbReference>
<dbReference type="EMBL" id="BARW01003226">
    <property type="protein sequence ID" value="GAI64812.1"/>
    <property type="molecule type" value="Genomic_DNA"/>
</dbReference>
<dbReference type="Gene3D" id="1.10.443.10">
    <property type="entry name" value="Intergrase catalytic core"/>
    <property type="match status" value="1"/>
</dbReference>
<feature type="domain" description="Core-binding (CB)" evidence="4">
    <location>
        <begin position="98"/>
        <end position="174"/>
    </location>
</feature>
<feature type="domain" description="Tyr recombinase" evidence="3">
    <location>
        <begin position="204"/>
        <end position="366"/>
    </location>
</feature>
<proteinExistence type="predicted"/>
<dbReference type="InterPro" id="IPR050090">
    <property type="entry name" value="Tyrosine_recombinase_XerCD"/>
</dbReference>
<dbReference type="InterPro" id="IPR013762">
    <property type="entry name" value="Integrase-like_cat_sf"/>
</dbReference>
<dbReference type="Pfam" id="PF00589">
    <property type="entry name" value="Phage_integrase"/>
    <property type="match status" value="1"/>
</dbReference>
<sequence length="366" mass="41530">PDLPTDTPSIEAFLKKRKETPAHRGPVFKQLQAFYSYLEQFEGISSPVPPSGPMGRPRKVKMVINPGSGQLLENSTLLDEKVVKGGTKVLPGSTYTSISTAEAVSAFIKSRQVQGVSKRTLEGYPSRFKPFIGKYPMLPATTEEIEEFLGSLKLEPETRWSYNKDLKALYHFLEERKGIQLANRPGAFPNKNLITFPRIKVPRKVRRVLNLEELRQLFPHAENFQERALLTALIDTKIRASELLSLARENVFQDHIVVSGKTGERSVPINHETYAMLTQLAESGPLFRTNGKRMRREFLRIMLRRLMEQSGLRGERLGPQILRHSASVEHMMHGGDLLSLKEELGHTTTRMTEVYGQLAFPQVKQR</sequence>
<dbReference type="PROSITE" id="PS51898">
    <property type="entry name" value="TYR_RECOMBINASE"/>
    <property type="match status" value="1"/>
</dbReference>
<dbReference type="SUPFAM" id="SSF56349">
    <property type="entry name" value="DNA breaking-rejoining enzymes"/>
    <property type="match status" value="1"/>
</dbReference>
<dbReference type="AlphaFoldDB" id="X1Q8J5"/>
<dbReference type="GO" id="GO:0006310">
    <property type="term" value="P:DNA recombination"/>
    <property type="evidence" value="ECO:0007669"/>
    <property type="project" value="UniProtKB-KW"/>
</dbReference>
<reference evidence="5" key="1">
    <citation type="journal article" date="2014" name="Front. Microbiol.">
        <title>High frequency of phylogenetically diverse reductive dehalogenase-homologous genes in deep subseafloor sedimentary metagenomes.</title>
        <authorList>
            <person name="Kawai M."/>
            <person name="Futagami T."/>
            <person name="Toyoda A."/>
            <person name="Takaki Y."/>
            <person name="Nishi S."/>
            <person name="Hori S."/>
            <person name="Arai W."/>
            <person name="Tsubouchi T."/>
            <person name="Morono Y."/>
            <person name="Uchiyama I."/>
            <person name="Ito T."/>
            <person name="Fujiyama A."/>
            <person name="Inagaki F."/>
            <person name="Takami H."/>
        </authorList>
    </citation>
    <scope>NUCLEOTIDE SEQUENCE</scope>
    <source>
        <strain evidence="5">Expedition CK06-06</strain>
    </source>
</reference>
<organism evidence="5">
    <name type="scientific">marine sediment metagenome</name>
    <dbReference type="NCBI Taxonomy" id="412755"/>
    <lineage>
        <taxon>unclassified sequences</taxon>
        <taxon>metagenomes</taxon>
        <taxon>ecological metagenomes</taxon>
    </lineage>
</organism>
<dbReference type="InterPro" id="IPR044068">
    <property type="entry name" value="CB"/>
</dbReference>
<dbReference type="GO" id="GO:0015074">
    <property type="term" value="P:DNA integration"/>
    <property type="evidence" value="ECO:0007669"/>
    <property type="project" value="InterPro"/>
</dbReference>
<dbReference type="GO" id="GO:0003677">
    <property type="term" value="F:DNA binding"/>
    <property type="evidence" value="ECO:0007669"/>
    <property type="project" value="UniProtKB-KW"/>
</dbReference>
<accession>X1Q8J5</accession>
<keyword evidence="2" id="KW-0233">DNA recombination</keyword>
<evidence type="ECO:0000256" key="2">
    <source>
        <dbReference type="ARBA" id="ARBA00023172"/>
    </source>
</evidence>
<dbReference type="PROSITE" id="PS51900">
    <property type="entry name" value="CB"/>
    <property type="match status" value="1"/>
</dbReference>
<evidence type="ECO:0000256" key="1">
    <source>
        <dbReference type="ARBA" id="ARBA00023125"/>
    </source>
</evidence>
<evidence type="ECO:0000313" key="5">
    <source>
        <dbReference type="EMBL" id="GAI64812.1"/>
    </source>
</evidence>
<feature type="non-terminal residue" evidence="5">
    <location>
        <position position="366"/>
    </location>
</feature>
<dbReference type="PANTHER" id="PTHR30349:SF41">
    <property type="entry name" value="INTEGRASE_RECOMBINASE PROTEIN MJ0367-RELATED"/>
    <property type="match status" value="1"/>
</dbReference>
<evidence type="ECO:0000259" key="4">
    <source>
        <dbReference type="PROSITE" id="PS51900"/>
    </source>
</evidence>
<keyword evidence="1" id="KW-0238">DNA-binding</keyword>
<evidence type="ECO:0008006" key="6">
    <source>
        <dbReference type="Google" id="ProtNLM"/>
    </source>
</evidence>
<dbReference type="InterPro" id="IPR002104">
    <property type="entry name" value="Integrase_catalytic"/>
</dbReference>
<feature type="non-terminal residue" evidence="5">
    <location>
        <position position="1"/>
    </location>
</feature>
<protein>
    <recommendedName>
        <fullName evidence="6">Tyr recombinase domain-containing protein</fullName>
    </recommendedName>
</protein>
<dbReference type="InterPro" id="IPR011010">
    <property type="entry name" value="DNA_brk_join_enz"/>
</dbReference>